<dbReference type="EMBL" id="CAJNOK010020923">
    <property type="protein sequence ID" value="CAF1324310.1"/>
    <property type="molecule type" value="Genomic_DNA"/>
</dbReference>
<dbReference type="EMBL" id="CAJOBA010042533">
    <property type="protein sequence ID" value="CAF4135029.1"/>
    <property type="molecule type" value="Genomic_DNA"/>
</dbReference>
<comment type="caution">
    <text evidence="1">The sequence shown here is derived from an EMBL/GenBank/DDBJ whole genome shotgun (WGS) entry which is preliminary data.</text>
</comment>
<reference evidence="1" key="1">
    <citation type="submission" date="2021-02" db="EMBL/GenBank/DDBJ databases">
        <authorList>
            <person name="Nowell W R."/>
        </authorList>
    </citation>
    <scope>NUCLEOTIDE SEQUENCE</scope>
</reference>
<accession>A0A8S2EVM7</accession>
<dbReference type="Proteomes" id="UP000682733">
    <property type="component" value="Unassembled WGS sequence"/>
</dbReference>
<evidence type="ECO:0000313" key="3">
    <source>
        <dbReference type="Proteomes" id="UP000677228"/>
    </source>
</evidence>
<proteinExistence type="predicted"/>
<sequence length="131" mass="15684">MQRTELPYTERLSFVWLDTPVELRRDTVDMQVKLRNILDYLRIFDRTEPCEQYVRHINTHMEKLFFIIHGSLCATFVPHIHDLPQIKYVYIYESDKSTPGQQWLAKYPKIRGVFTDSKQLIAQIIRDKARG</sequence>
<name>A0A8S2EVM7_9BILA</name>
<protein>
    <submittedName>
        <fullName evidence="1">Uncharacterized protein</fullName>
    </submittedName>
</protein>
<evidence type="ECO:0000313" key="2">
    <source>
        <dbReference type="EMBL" id="CAF4135029.1"/>
    </source>
</evidence>
<dbReference type="AlphaFoldDB" id="A0A8S2EVM7"/>
<evidence type="ECO:0000313" key="1">
    <source>
        <dbReference type="EMBL" id="CAF1324310.1"/>
    </source>
</evidence>
<gene>
    <name evidence="1" type="ORF">OVA965_LOCUS29588</name>
    <name evidence="2" type="ORF">TMI583_LOCUS30366</name>
</gene>
<dbReference type="Proteomes" id="UP000677228">
    <property type="component" value="Unassembled WGS sequence"/>
</dbReference>
<organism evidence="1 3">
    <name type="scientific">Didymodactylos carnosus</name>
    <dbReference type="NCBI Taxonomy" id="1234261"/>
    <lineage>
        <taxon>Eukaryota</taxon>
        <taxon>Metazoa</taxon>
        <taxon>Spiralia</taxon>
        <taxon>Gnathifera</taxon>
        <taxon>Rotifera</taxon>
        <taxon>Eurotatoria</taxon>
        <taxon>Bdelloidea</taxon>
        <taxon>Philodinida</taxon>
        <taxon>Philodinidae</taxon>
        <taxon>Didymodactylos</taxon>
    </lineage>
</organism>